<gene>
    <name evidence="4" type="ORF">Vretimale_7730</name>
</gene>
<feature type="region of interest" description="Disordered" evidence="1">
    <location>
        <begin position="639"/>
        <end position="690"/>
    </location>
</feature>
<dbReference type="EMBL" id="BNCQ01000012">
    <property type="protein sequence ID" value="GIM02899.1"/>
    <property type="molecule type" value="Genomic_DNA"/>
</dbReference>
<feature type="region of interest" description="Disordered" evidence="1">
    <location>
        <begin position="1119"/>
        <end position="1142"/>
    </location>
</feature>
<dbReference type="Proteomes" id="UP000722791">
    <property type="component" value="Unassembled WGS sequence"/>
</dbReference>
<feature type="signal peptide" evidence="2">
    <location>
        <begin position="1"/>
        <end position="19"/>
    </location>
</feature>
<dbReference type="Gene3D" id="1.10.510.10">
    <property type="entry name" value="Transferase(Phosphotransferase) domain 1"/>
    <property type="match status" value="1"/>
</dbReference>
<dbReference type="SMART" id="SM00220">
    <property type="entry name" value="S_TKc"/>
    <property type="match status" value="1"/>
</dbReference>
<proteinExistence type="predicted"/>
<evidence type="ECO:0000313" key="5">
    <source>
        <dbReference type="Proteomes" id="UP000722791"/>
    </source>
</evidence>
<dbReference type="GO" id="GO:0004674">
    <property type="term" value="F:protein serine/threonine kinase activity"/>
    <property type="evidence" value="ECO:0007669"/>
    <property type="project" value="TreeGrafter"/>
</dbReference>
<comment type="caution">
    <text evidence="4">The sequence shown here is derived from an EMBL/GenBank/DDBJ whole genome shotgun (WGS) entry which is preliminary data.</text>
</comment>
<dbReference type="InterPro" id="IPR011009">
    <property type="entry name" value="Kinase-like_dom_sf"/>
</dbReference>
<feature type="compositionally biased region" description="Low complexity" evidence="1">
    <location>
        <begin position="1119"/>
        <end position="1131"/>
    </location>
</feature>
<feature type="region of interest" description="Disordered" evidence="1">
    <location>
        <begin position="373"/>
        <end position="410"/>
    </location>
</feature>
<evidence type="ECO:0000313" key="4">
    <source>
        <dbReference type="EMBL" id="GIM02899.1"/>
    </source>
</evidence>
<dbReference type="SUPFAM" id="SSF56112">
    <property type="entry name" value="Protein kinase-like (PK-like)"/>
    <property type="match status" value="1"/>
</dbReference>
<dbReference type="PANTHER" id="PTHR44329">
    <property type="entry name" value="SERINE/THREONINE-PROTEIN KINASE TNNI3K-RELATED"/>
    <property type="match status" value="1"/>
</dbReference>
<sequence length="1303" mass="135298">MSCFAACFGFLKWTPVINASVVNSNPLESQPVNSHGTNCAAAVSRSGCEPRASVATAWVATSPVHQRTSVKATENAVDAFDAVMSACVQLRSGSFGALSAAADDTEPSAGAAQPSTSGSVSTNYLHPSAGRHVRRSTQGQPVLPRPYASASAPIFKIEVPSDSDAWVPAPKQQQAGIAPLLLVDNDAPNSNMELGEFYESMLLSMQIRLKVDAELSSFRHLPSASSNNFIARLSMGQHGGLISAAASATPSGAWHASGGIALPANNSNNVPRIDRRFVGSLDFSSPACCLPTSSISPPQAGANMMSPAAIDAAPGEGGDGRNAAGATVSLQLPLTADNPSITGTTSPMLRAMDHTPPFGPSQSPHRIGIGRNPGANRIAKARGPGGLRPFQPADQTHGSTSRTGTLPSSAEGIQPLCSIATGRLVSGPSEQRTAAVQLVSDEPVEGPGEDGWQEHDLEPAVDISTGATQLSPPPQLPSARLQAWGIGEMAWGDVSPVPQGGNDSVSTTGPLPLNWQGQPQPPWTSSSLSPYAVAAALTAASASVASGAGDGSCGDAISVTPMMYVWEQQQQPQQHPTPAASNQQPQLPIHHHHHHHHHGRHARAPYSGIAGSGAAGRMLRPIPEMDSVSASRLYQTKESNILKDETIQSSEGASSAPAPRACEDPAKTARTAASPFRVAPPRGPTDQYSPFLLDASPTQAQAGHGYLFHPRQWSPSMHCNQQTQLSPLPQQQQQTPPPSGGLPRRSGSRRRPSAGKLPLTPSPRSASWYGGAPAVHPDPTRVAPEVPVEMRLCRGAPELLEGLSDVRPLAAEAASDAEGDKFQTEGAMWPLGPTPQEQRQPGLGLGDRQGAAAAAGGAAGGGWLQAPLQGPAAGVSGAGDTKCRSLVLQGRWQGHPVAVKLILGTQLDQKNSALVSALAAAAVVHSGLVRVYGVRLLPSGAVGAQECRGLAKAAFAAGEAVAAAVAAAALRPGEGVLVVIMELCAVGSLERLTRAVYSPFRPNRSWPAYMARRALLQTALEVAGALAHLHSYGLAHGGLRPANVLLVPALQDRRKFCAKVADVCLSCNVMQHRPPAHPFNFYASTNTAGGGCGTNKNNENEANIRFAAAAALSLIPSPSSSAAQLPKQAQPTPSPQQGMSKSLPLQLSLTLRPEELLFVAPEALRDPGALLASPPADVYAFGMLLWALAAAQNSWDSELMPPDGRVAATAASFGSTQGNPRPRPIPEWPSGTHPQLQSLYLACVSAVPEQRPSMDQVVSELKQLDEGLRNERPKTRAAAAASYAALAAAGMPRGESGFIPGLL</sequence>
<feature type="region of interest" description="Disordered" evidence="1">
    <location>
        <begin position="708"/>
        <end position="781"/>
    </location>
</feature>
<feature type="domain" description="Protein kinase" evidence="3">
    <location>
        <begin position="870"/>
        <end position="1268"/>
    </location>
</feature>
<feature type="compositionally biased region" description="Polar residues" evidence="1">
    <location>
        <begin position="501"/>
        <end position="525"/>
    </location>
</feature>
<organism evidence="4 5">
    <name type="scientific">Volvox reticuliferus</name>
    <dbReference type="NCBI Taxonomy" id="1737510"/>
    <lineage>
        <taxon>Eukaryota</taxon>
        <taxon>Viridiplantae</taxon>
        <taxon>Chlorophyta</taxon>
        <taxon>core chlorophytes</taxon>
        <taxon>Chlorophyceae</taxon>
        <taxon>CS clade</taxon>
        <taxon>Chlamydomonadales</taxon>
        <taxon>Volvocaceae</taxon>
        <taxon>Volvox</taxon>
    </lineage>
</organism>
<keyword evidence="2" id="KW-0732">Signal</keyword>
<feature type="compositionally biased region" description="Basic residues" evidence="1">
    <location>
        <begin position="589"/>
        <end position="603"/>
    </location>
</feature>
<feature type="region of interest" description="Disordered" evidence="1">
    <location>
        <begin position="499"/>
        <end position="525"/>
    </location>
</feature>
<dbReference type="GO" id="GO:0005524">
    <property type="term" value="F:ATP binding"/>
    <property type="evidence" value="ECO:0007669"/>
    <property type="project" value="InterPro"/>
</dbReference>
<feature type="compositionally biased region" description="Low complexity" evidence="1">
    <location>
        <begin position="721"/>
        <end position="734"/>
    </location>
</feature>
<accession>A0A8J4G9G3</accession>
<dbReference type="InterPro" id="IPR001245">
    <property type="entry name" value="Ser-Thr/Tyr_kinase_cat_dom"/>
</dbReference>
<dbReference type="PANTHER" id="PTHR44329:SF214">
    <property type="entry name" value="PROTEIN KINASE DOMAIN-CONTAINING PROTEIN"/>
    <property type="match status" value="1"/>
</dbReference>
<feature type="region of interest" description="Disordered" evidence="1">
    <location>
        <begin position="568"/>
        <end position="615"/>
    </location>
</feature>
<dbReference type="PROSITE" id="PS50011">
    <property type="entry name" value="PROTEIN_KINASE_DOM"/>
    <property type="match status" value="1"/>
</dbReference>
<reference evidence="4" key="1">
    <citation type="journal article" date="2021" name="Proc. Natl. Acad. Sci. U.S.A.">
        <title>Three genomes in the algal genus Volvox reveal the fate of a haploid sex-determining region after a transition to homothallism.</title>
        <authorList>
            <person name="Yamamoto K."/>
            <person name="Hamaji T."/>
            <person name="Kawai-Toyooka H."/>
            <person name="Matsuzaki R."/>
            <person name="Takahashi F."/>
            <person name="Nishimura Y."/>
            <person name="Kawachi M."/>
            <person name="Noguchi H."/>
            <person name="Minakuchi Y."/>
            <person name="Umen J.G."/>
            <person name="Toyoda A."/>
            <person name="Nozaki H."/>
        </authorList>
    </citation>
    <scope>NUCLEOTIDE SEQUENCE</scope>
    <source>
        <strain evidence="4">NIES-3785</strain>
    </source>
</reference>
<dbReference type="Pfam" id="PF07714">
    <property type="entry name" value="PK_Tyr_Ser-Thr"/>
    <property type="match status" value="1"/>
</dbReference>
<evidence type="ECO:0000259" key="3">
    <source>
        <dbReference type="PROSITE" id="PS50011"/>
    </source>
</evidence>
<feature type="chain" id="PRO_5035208977" description="Protein kinase domain-containing protein" evidence="2">
    <location>
        <begin position="20"/>
        <end position="1303"/>
    </location>
</feature>
<dbReference type="InterPro" id="IPR000719">
    <property type="entry name" value="Prot_kinase_dom"/>
</dbReference>
<protein>
    <recommendedName>
        <fullName evidence="3">Protein kinase domain-containing protein</fullName>
    </recommendedName>
</protein>
<feature type="region of interest" description="Disordered" evidence="1">
    <location>
        <begin position="105"/>
        <end position="145"/>
    </location>
</feature>
<evidence type="ECO:0000256" key="1">
    <source>
        <dbReference type="SAM" id="MobiDB-lite"/>
    </source>
</evidence>
<dbReference type="InterPro" id="IPR051681">
    <property type="entry name" value="Ser/Thr_Kinases-Pseudokinases"/>
</dbReference>
<evidence type="ECO:0000256" key="2">
    <source>
        <dbReference type="SAM" id="SignalP"/>
    </source>
</evidence>
<feature type="region of interest" description="Disordered" evidence="1">
    <location>
        <begin position="826"/>
        <end position="851"/>
    </location>
</feature>
<feature type="compositionally biased region" description="Polar residues" evidence="1">
    <location>
        <begin position="393"/>
        <end position="408"/>
    </location>
</feature>
<name>A0A8J4G9G3_9CHLO</name>
<feature type="compositionally biased region" description="Polar residues" evidence="1">
    <location>
        <begin position="113"/>
        <end position="125"/>
    </location>
</feature>